<feature type="compositionally biased region" description="Basic and acidic residues" evidence="2">
    <location>
        <begin position="719"/>
        <end position="739"/>
    </location>
</feature>
<feature type="coiled-coil region" evidence="1">
    <location>
        <begin position="276"/>
        <end position="585"/>
    </location>
</feature>
<dbReference type="EMBL" id="CM035437">
    <property type="protein sequence ID" value="KAH7286937.1"/>
    <property type="molecule type" value="Genomic_DNA"/>
</dbReference>
<organism evidence="3 4">
    <name type="scientific">Ceratopteris richardii</name>
    <name type="common">Triangle waterfern</name>
    <dbReference type="NCBI Taxonomy" id="49495"/>
    <lineage>
        <taxon>Eukaryota</taxon>
        <taxon>Viridiplantae</taxon>
        <taxon>Streptophyta</taxon>
        <taxon>Embryophyta</taxon>
        <taxon>Tracheophyta</taxon>
        <taxon>Polypodiopsida</taxon>
        <taxon>Polypodiidae</taxon>
        <taxon>Polypodiales</taxon>
        <taxon>Pteridineae</taxon>
        <taxon>Pteridaceae</taxon>
        <taxon>Parkerioideae</taxon>
        <taxon>Ceratopteris</taxon>
    </lineage>
</organism>
<dbReference type="EMBL" id="CM035437">
    <property type="protein sequence ID" value="KAH7286935.1"/>
    <property type="molecule type" value="Genomic_DNA"/>
</dbReference>
<keyword evidence="4" id="KW-1185">Reference proteome</keyword>
<dbReference type="OrthoDB" id="1914963at2759"/>
<evidence type="ECO:0000256" key="1">
    <source>
        <dbReference type="SAM" id="Coils"/>
    </source>
</evidence>
<reference evidence="3" key="1">
    <citation type="submission" date="2021-08" db="EMBL/GenBank/DDBJ databases">
        <title>WGS assembly of Ceratopteris richardii.</title>
        <authorList>
            <person name="Marchant D.B."/>
            <person name="Chen G."/>
            <person name="Jenkins J."/>
            <person name="Shu S."/>
            <person name="Leebens-Mack J."/>
            <person name="Grimwood J."/>
            <person name="Schmutz J."/>
            <person name="Soltis P."/>
            <person name="Soltis D."/>
            <person name="Chen Z.-H."/>
        </authorList>
    </citation>
    <scope>NUCLEOTIDE SEQUENCE</scope>
    <source>
        <strain evidence="3">Whitten #5841</strain>
        <tissue evidence="3">Leaf</tissue>
    </source>
</reference>
<comment type="caution">
    <text evidence="3">The sequence shown here is derived from an EMBL/GenBank/DDBJ whole genome shotgun (WGS) entry which is preliminary data.</text>
</comment>
<keyword evidence="1" id="KW-0175">Coiled coil</keyword>
<feature type="coiled-coil region" evidence="1">
    <location>
        <begin position="175"/>
        <end position="230"/>
    </location>
</feature>
<evidence type="ECO:0000256" key="2">
    <source>
        <dbReference type="SAM" id="MobiDB-lite"/>
    </source>
</evidence>
<feature type="coiled-coil region" evidence="1">
    <location>
        <begin position="745"/>
        <end position="824"/>
    </location>
</feature>
<gene>
    <name evidence="3" type="ORF">KP509_32G028600</name>
</gene>
<feature type="region of interest" description="Disordered" evidence="2">
    <location>
        <begin position="717"/>
        <end position="742"/>
    </location>
</feature>
<feature type="region of interest" description="Disordered" evidence="2">
    <location>
        <begin position="879"/>
        <end position="901"/>
    </location>
</feature>
<dbReference type="Proteomes" id="UP000825935">
    <property type="component" value="Chromosome 32"/>
</dbReference>
<evidence type="ECO:0000313" key="4">
    <source>
        <dbReference type="Proteomes" id="UP000825935"/>
    </source>
</evidence>
<feature type="compositionally biased region" description="Low complexity" evidence="2">
    <location>
        <begin position="890"/>
        <end position="901"/>
    </location>
</feature>
<protein>
    <submittedName>
        <fullName evidence="3">Uncharacterized protein</fullName>
    </submittedName>
</protein>
<dbReference type="AlphaFoldDB" id="A0A8T2QSM5"/>
<dbReference type="OMA" id="TCESRFD"/>
<feature type="coiled-coil region" evidence="1">
    <location>
        <begin position="108"/>
        <end position="135"/>
    </location>
</feature>
<sequence length="1221" mass="141736">MGKEVLTKLYSGLKDILSQLEHRAQVLHDAQLKSDDNSHIVAEGNEHCLSYELESYLISSEATELSNLSRIAAGSGAEKWCAVVSAICQRFLSFLAQETHLKEWACVLKKDAEKLMKLQQEANEARESSANLIKIIEDEKKSMAKERESLVLQELQLDDCKKAVAESEKQIAVSLAEAQRKSEELCLEKALIEEKRQQVNALEEQVKKTLQDVQLETDNLNKQKLVLQNQQSQALEKEKSLETQWLEVNNESDKLKQEWEKLNEERMLDKKEKKATKDMREQLAAKEDMLRCFEKELEEKCIAVENLARKLNAREKLLKNIKKQYDDERTQLNEIMANLDVERNSTEERKAEIEALRGTVEAARESLAKDMESADERMKEWENRIKQQEDEVLQKQELLERLEVQVRTEQEHFHVLHNKVQKEQEKMAEELKKQENNLRQHESILEKKDEDLRKHMQKLVEKRNVLDIKLKQLKEIEIRTESLEKELHKRHEEHLMKVESHAKDYKSQMEQLETIRHDLHQKNVDIDRRFQEVRALKKEVKLWQKDAEKNMNKKLEELLKERSGLEVEKQNLKNLQIEVQKATTKLMDDILGFEHASKKLDTFRRKIDVSQNMLEMVTDHFLKQSKFMREREVGLKAKEQHVETLQCDLEQRIKALFNKETELRLKEQALNLSTDGFKSEKSSGSKDNQQMSDSTLNIHFKITEEKLEVSKNLQFPSAVRKEQNTDLHSQGEGKVREASQDASDLEILQQEFVKILKERESLKAQQHKLEETKNEVRDAKLMLAAQLQATKDMVVEASITAQKASREREALERERRLLGRAQKEMEFALSSRKVKVSLEEKLQDERRLMEEEKEPGMCVINNSGQMRRQYVDTVETHGRSINGPERPGQVSSTATVAGAASHSFSDHDVRIQHDLPTAQIMHPSLHFDLNMINLWRENECAKIEREEKMILNKISRLHNQLQEDVNQAGLQDVSNDLEVTSFPTAMRHDSNNYNLFQRDLGPSLEALQMPVQSSDTHRHDIYRESLDEASEGFLSENEGTVLRDGKQCHEVDDHVQENNDICFHEANPNQNRLESMMQSLVTARQASRGRLQRTKALLQSIPLAGRSLVMAEVQQALCALTDRLQLMEQMEDELADELREAYQKALPDSEGILVDKVELLCKMEDQQTLRAEWEEDMQCQLEKVSVLQATSQRSSSCFSTPVKRTVFDRIVSSPSTNQSIR</sequence>
<name>A0A8T2QSM5_CERRI</name>
<accession>A0A8T2QSM5</accession>
<evidence type="ECO:0000313" key="3">
    <source>
        <dbReference type="EMBL" id="KAH7286937.1"/>
    </source>
</evidence>
<proteinExistence type="predicted"/>